<dbReference type="Proteomes" id="UP000306954">
    <property type="component" value="Unassembled WGS sequence"/>
</dbReference>
<dbReference type="Gene3D" id="4.10.240.10">
    <property type="entry name" value="Zn(2)-C6 fungal-type DNA-binding domain"/>
    <property type="match status" value="1"/>
</dbReference>
<dbReference type="PROSITE" id="PS50048">
    <property type="entry name" value="ZN2_CY6_FUNGAL_2"/>
    <property type="match status" value="1"/>
</dbReference>
<evidence type="ECO:0000313" key="2">
    <source>
        <dbReference type="EMBL" id="TIB07933.1"/>
    </source>
</evidence>
<dbReference type="EMBL" id="SPOF01000071">
    <property type="protein sequence ID" value="TIB07933.1"/>
    <property type="molecule type" value="Genomic_DNA"/>
</dbReference>
<dbReference type="Pfam" id="PF00172">
    <property type="entry name" value="Zn_clus"/>
    <property type="match status" value="1"/>
</dbReference>
<reference evidence="2 3" key="1">
    <citation type="submission" date="2019-03" db="EMBL/GenBank/DDBJ databases">
        <title>Sequencing 23 genomes of Wallemia ichthyophaga.</title>
        <authorList>
            <person name="Gostincar C."/>
        </authorList>
    </citation>
    <scope>NUCLEOTIDE SEQUENCE [LARGE SCALE GENOMIC DNA]</scope>
    <source>
        <strain evidence="2 3">EXF-8621</strain>
    </source>
</reference>
<dbReference type="CDD" id="cd12148">
    <property type="entry name" value="fungal_TF_MHR"/>
    <property type="match status" value="1"/>
</dbReference>
<dbReference type="SUPFAM" id="SSF57701">
    <property type="entry name" value="Zn2/Cys6 DNA-binding domain"/>
    <property type="match status" value="1"/>
</dbReference>
<organism evidence="2 3">
    <name type="scientific">Wallemia ichthyophaga</name>
    <dbReference type="NCBI Taxonomy" id="245174"/>
    <lineage>
        <taxon>Eukaryota</taxon>
        <taxon>Fungi</taxon>
        <taxon>Dikarya</taxon>
        <taxon>Basidiomycota</taxon>
        <taxon>Wallemiomycotina</taxon>
        <taxon>Wallemiomycetes</taxon>
        <taxon>Wallemiales</taxon>
        <taxon>Wallemiaceae</taxon>
        <taxon>Wallemia</taxon>
    </lineage>
</organism>
<gene>
    <name evidence="2" type="ORF">E3P90_03855</name>
</gene>
<dbReference type="PANTHER" id="PTHR47431:SF1">
    <property type="entry name" value="ZN(II)2CYS6 TRANSCRIPTION FACTOR (EUROFUNG)"/>
    <property type="match status" value="1"/>
</dbReference>
<evidence type="ECO:0000313" key="3">
    <source>
        <dbReference type="Proteomes" id="UP000306954"/>
    </source>
</evidence>
<protein>
    <recommendedName>
        <fullName evidence="1">Zn(2)-C6 fungal-type domain-containing protein</fullName>
    </recommendedName>
</protein>
<name>A0A4T0KNJ3_WALIC</name>
<dbReference type="AlphaFoldDB" id="A0A4T0KNJ3"/>
<dbReference type="GO" id="GO:0008270">
    <property type="term" value="F:zinc ion binding"/>
    <property type="evidence" value="ECO:0007669"/>
    <property type="project" value="InterPro"/>
</dbReference>
<dbReference type="GO" id="GO:0000981">
    <property type="term" value="F:DNA-binding transcription factor activity, RNA polymerase II-specific"/>
    <property type="evidence" value="ECO:0007669"/>
    <property type="project" value="InterPro"/>
</dbReference>
<dbReference type="CDD" id="cd00067">
    <property type="entry name" value="GAL4"/>
    <property type="match status" value="1"/>
</dbReference>
<dbReference type="PANTHER" id="PTHR47431">
    <property type="entry name" value="ZN(II)2CYS6 TRANSCRIPTION FACTOR (EUROFUNG)-RELATED"/>
    <property type="match status" value="1"/>
</dbReference>
<evidence type="ECO:0000259" key="1">
    <source>
        <dbReference type="PROSITE" id="PS50048"/>
    </source>
</evidence>
<dbReference type="InterPro" id="IPR001138">
    <property type="entry name" value="Zn2Cys6_DnaBD"/>
</dbReference>
<dbReference type="InterPro" id="IPR036864">
    <property type="entry name" value="Zn2-C6_fun-type_DNA-bd_sf"/>
</dbReference>
<comment type="caution">
    <text evidence="2">The sequence shown here is derived from an EMBL/GenBank/DDBJ whole genome shotgun (WGS) entry which is preliminary data.</text>
</comment>
<sequence length="482" mass="53466">MSCSEKKIACVNCRSSKTKCVGGDAPSFSDSNLSAAQLACERCRKSGLECIWQASKKTGRPSKTTAKAVTLDMFEAYSRGVPLIGSEDVEQVHDLVYYAALTISDNFKGLDVISDRASMLSLAEEAILTHKCDLRSIIGLIYTIHDDYGANNTEAAQYHLSYVCRVALELGLNTRSPRIDPFDDPLSSIYGRIWWEIYLLDVLLHLSTSGQIARQINSLTIIDIDANSIATDVTLQQAYDGRIKSALILSESTKIDGRLNFERVSALDTMITNQLALTQSSYHSDENFTIKELNFTSTMMLLASRVHLHRQAWFADMTFDFQSCSFRQKMSEMEMLLNDMFVMPSSGNLDASLCASLQAIRESSQQMLHWIRVDEVYQSQSASTTPPHWPFYSCCQLVASYGPILEIAILNASRNSENGVLETVAAPENGVWKTRAALSSVDLTHATLARYMKVWMIAGVYRDEVAVCRAVVDTCGPTGFGM</sequence>
<dbReference type="OrthoDB" id="2260578at2759"/>
<proteinExistence type="predicted"/>
<accession>A0A4T0KNJ3</accession>
<dbReference type="SMART" id="SM00066">
    <property type="entry name" value="GAL4"/>
    <property type="match status" value="1"/>
</dbReference>
<feature type="domain" description="Zn(2)-C6 fungal-type" evidence="1">
    <location>
        <begin position="9"/>
        <end position="52"/>
    </location>
</feature>